<keyword evidence="5" id="KW-0349">Heme</keyword>
<feature type="transmembrane region" description="Helical" evidence="14">
    <location>
        <begin position="6"/>
        <end position="23"/>
    </location>
</feature>
<evidence type="ECO:0000256" key="7">
    <source>
        <dbReference type="ARBA" id="ARBA00022824"/>
    </source>
</evidence>
<dbReference type="InterPro" id="IPR002402">
    <property type="entry name" value="Cyt_P450_E_grp-II"/>
</dbReference>
<keyword evidence="12 14" id="KW-0472">Membrane</keyword>
<evidence type="ECO:0000256" key="13">
    <source>
        <dbReference type="SAM" id="MobiDB-lite"/>
    </source>
</evidence>
<reference evidence="16" key="1">
    <citation type="submission" date="2025-08" db="UniProtKB">
        <authorList>
            <consortium name="RefSeq"/>
        </authorList>
    </citation>
    <scope>IDENTIFICATION</scope>
    <source>
        <tissue evidence="16">Whole body</tissue>
    </source>
</reference>
<feature type="region of interest" description="Disordered" evidence="13">
    <location>
        <begin position="217"/>
        <end position="270"/>
    </location>
</feature>
<evidence type="ECO:0000256" key="4">
    <source>
        <dbReference type="ARBA" id="ARBA00010617"/>
    </source>
</evidence>
<dbReference type="InterPro" id="IPR036396">
    <property type="entry name" value="Cyt_P450_sf"/>
</dbReference>
<keyword evidence="14" id="KW-0812">Transmembrane</keyword>
<dbReference type="PRINTS" id="PR00464">
    <property type="entry name" value="EP450II"/>
</dbReference>
<feature type="compositionally biased region" description="Polar residues" evidence="13">
    <location>
        <begin position="238"/>
        <end position="260"/>
    </location>
</feature>
<dbReference type="Gene3D" id="1.10.630.10">
    <property type="entry name" value="Cytochrome P450"/>
    <property type="match status" value="1"/>
</dbReference>
<feature type="transmembrane region" description="Helical" evidence="14">
    <location>
        <begin position="348"/>
        <end position="368"/>
    </location>
</feature>
<sequence length="394" mass="45894">MDIIVIILTTIVIVLSCYYYFYIQNDVSYFKVNRLPHDQPLPIFGNLAEFFFRRKPIHLILTDMYHKYSHTKYFGFYDFKSPIIILRDPELINSIGIKNFDNFTDHTSFIIEHEPLLAKNLFQLRGDTWREMRKTLSPTFTSSKMKMMFPLIQECADHFVRHIVEKSSTNNGWIIEMKDIFSNYTNDVVATTAFGIRIDSMKNPNNEFITLVKKSTSSSNKDAGGINMGTNIGGRRPPSQQSFHSSKTNHSQNSRHQPTSIALPPSTPRNACKLPEIEARCIHVRSSSRNLASTRNQQSITKMLLLISTVFIILNSPSYVIRLCVFFFTLARRDTPGLLWCLQQFFMLLYYTNFSINFLLYAMCGITFRRCLEQLLRKVLKSMTRYHCNPQRYI</sequence>
<comment type="subcellular location">
    <subcellularLocation>
        <location evidence="3">Endoplasmic reticulum membrane</location>
        <topology evidence="3">Peripheral membrane protein</topology>
    </subcellularLocation>
    <subcellularLocation>
        <location evidence="2">Microsome membrane</location>
        <topology evidence="2">Peripheral membrane protein</topology>
    </subcellularLocation>
</comment>
<dbReference type="InterPro" id="IPR001128">
    <property type="entry name" value="Cyt_P450"/>
</dbReference>
<dbReference type="Pfam" id="PF00067">
    <property type="entry name" value="p450"/>
    <property type="match status" value="1"/>
</dbReference>
<dbReference type="Proteomes" id="UP000694924">
    <property type="component" value="Unplaced"/>
</dbReference>
<organism evidence="15 16">
    <name type="scientific">Polistes dominula</name>
    <name type="common">European paper wasp</name>
    <name type="synonym">Vespa dominula</name>
    <dbReference type="NCBI Taxonomy" id="743375"/>
    <lineage>
        <taxon>Eukaryota</taxon>
        <taxon>Metazoa</taxon>
        <taxon>Ecdysozoa</taxon>
        <taxon>Arthropoda</taxon>
        <taxon>Hexapoda</taxon>
        <taxon>Insecta</taxon>
        <taxon>Pterygota</taxon>
        <taxon>Neoptera</taxon>
        <taxon>Endopterygota</taxon>
        <taxon>Hymenoptera</taxon>
        <taxon>Apocrita</taxon>
        <taxon>Aculeata</taxon>
        <taxon>Vespoidea</taxon>
        <taxon>Vespidae</taxon>
        <taxon>Polistinae</taxon>
        <taxon>Polistini</taxon>
        <taxon>Polistes</taxon>
    </lineage>
</organism>
<comment type="similarity">
    <text evidence="4">Belongs to the cytochrome P450 family.</text>
</comment>
<dbReference type="InterPro" id="IPR050476">
    <property type="entry name" value="Insect_CytP450_Detox"/>
</dbReference>
<evidence type="ECO:0000313" key="15">
    <source>
        <dbReference type="Proteomes" id="UP000694924"/>
    </source>
</evidence>
<evidence type="ECO:0000256" key="1">
    <source>
        <dbReference type="ARBA" id="ARBA00001971"/>
    </source>
</evidence>
<dbReference type="SUPFAM" id="SSF48264">
    <property type="entry name" value="Cytochrome P450"/>
    <property type="match status" value="1"/>
</dbReference>
<evidence type="ECO:0000256" key="11">
    <source>
        <dbReference type="ARBA" id="ARBA00023033"/>
    </source>
</evidence>
<keyword evidence="15" id="KW-1185">Reference proteome</keyword>
<dbReference type="PANTHER" id="PTHR24292:SF54">
    <property type="entry name" value="CYP9F3-RELATED"/>
    <property type="match status" value="1"/>
</dbReference>
<feature type="transmembrane region" description="Helical" evidence="14">
    <location>
        <begin position="303"/>
        <end position="328"/>
    </location>
</feature>
<keyword evidence="14" id="KW-1133">Transmembrane helix</keyword>
<evidence type="ECO:0000256" key="9">
    <source>
        <dbReference type="ARBA" id="ARBA00023002"/>
    </source>
</evidence>
<evidence type="ECO:0000256" key="6">
    <source>
        <dbReference type="ARBA" id="ARBA00022723"/>
    </source>
</evidence>
<keyword evidence="9" id="KW-0560">Oxidoreductase</keyword>
<evidence type="ECO:0000313" key="16">
    <source>
        <dbReference type="RefSeq" id="XP_015181916.1"/>
    </source>
</evidence>
<evidence type="ECO:0000256" key="3">
    <source>
        <dbReference type="ARBA" id="ARBA00004406"/>
    </source>
</evidence>
<dbReference type="SUPFAM" id="SSF81321">
    <property type="entry name" value="Family A G protein-coupled receptor-like"/>
    <property type="match status" value="1"/>
</dbReference>
<evidence type="ECO:0000256" key="2">
    <source>
        <dbReference type="ARBA" id="ARBA00004174"/>
    </source>
</evidence>
<evidence type="ECO:0000256" key="14">
    <source>
        <dbReference type="SAM" id="Phobius"/>
    </source>
</evidence>
<keyword evidence="10" id="KW-0408">Iron</keyword>
<accession>A0ABM1INX9</accession>
<proteinExistence type="inferred from homology"/>
<comment type="cofactor">
    <cofactor evidence="1">
        <name>heme</name>
        <dbReference type="ChEBI" id="CHEBI:30413"/>
    </cofactor>
</comment>
<keyword evidence="6" id="KW-0479">Metal-binding</keyword>
<dbReference type="PANTHER" id="PTHR24292">
    <property type="entry name" value="CYTOCHROME P450"/>
    <property type="match status" value="1"/>
</dbReference>
<evidence type="ECO:0000256" key="12">
    <source>
        <dbReference type="ARBA" id="ARBA00023136"/>
    </source>
</evidence>
<evidence type="ECO:0000256" key="10">
    <source>
        <dbReference type="ARBA" id="ARBA00023004"/>
    </source>
</evidence>
<dbReference type="RefSeq" id="XP_015181916.1">
    <property type="nucleotide sequence ID" value="XM_015326430.1"/>
</dbReference>
<keyword evidence="11" id="KW-0503">Monooxygenase</keyword>
<evidence type="ECO:0000256" key="8">
    <source>
        <dbReference type="ARBA" id="ARBA00022848"/>
    </source>
</evidence>
<dbReference type="Gene3D" id="1.20.1070.10">
    <property type="entry name" value="Rhodopsin 7-helix transmembrane proteins"/>
    <property type="match status" value="1"/>
</dbReference>
<name>A0ABM1INX9_POLDO</name>
<protein>
    <submittedName>
        <fullName evidence="16">Cytochrome P450 9e2-like</fullName>
    </submittedName>
</protein>
<keyword evidence="8" id="KW-0492">Microsome</keyword>
<dbReference type="GeneID" id="107069265"/>
<gene>
    <name evidence="16" type="primary">LOC107069265</name>
</gene>
<keyword evidence="7" id="KW-0256">Endoplasmic reticulum</keyword>
<evidence type="ECO:0000256" key="5">
    <source>
        <dbReference type="ARBA" id="ARBA00022617"/>
    </source>
</evidence>